<feature type="transmembrane region" description="Helical" evidence="1">
    <location>
        <begin position="80"/>
        <end position="100"/>
    </location>
</feature>
<keyword evidence="1" id="KW-1133">Transmembrane helix</keyword>
<proteinExistence type="predicted"/>
<evidence type="ECO:0000313" key="2">
    <source>
        <dbReference type="EMBL" id="MDU0204573.1"/>
    </source>
</evidence>
<reference evidence="2 3" key="1">
    <citation type="submission" date="2023-10" db="EMBL/GenBank/DDBJ databases">
        <title>Paenibacillus strain PFR10 Genome sequencing and assembly.</title>
        <authorList>
            <person name="Kim I."/>
        </authorList>
    </citation>
    <scope>NUCLEOTIDE SEQUENCE [LARGE SCALE GENOMIC DNA]</scope>
    <source>
        <strain evidence="2 3">PFR10</strain>
    </source>
</reference>
<name>A0ABU3RKC9_9BACL</name>
<keyword evidence="1" id="KW-0472">Membrane</keyword>
<comment type="caution">
    <text evidence="2">The sequence shown here is derived from an EMBL/GenBank/DDBJ whole genome shotgun (WGS) entry which is preliminary data.</text>
</comment>
<accession>A0ABU3RKC9</accession>
<feature type="transmembrane region" description="Helical" evidence="1">
    <location>
        <begin position="16"/>
        <end position="32"/>
    </location>
</feature>
<evidence type="ECO:0000256" key="1">
    <source>
        <dbReference type="SAM" id="Phobius"/>
    </source>
</evidence>
<sequence length="173" mass="20313">MNDEVYYDSHFNANEWFVIAMIVFGLLTIVILPKKFTPVQTLFTLLIGIVFGLIFDHTIGLPPFDLYDVGDDSNYHLFDIFSYAMYAPFGYLFIYLYKWLGLKGYYIIPYIVIWSLLSVGIEWLSLLVGVFHYKNGYRLMFSFPIYLFLQSIHYLLFQTLLVNKSSVNENKNT</sequence>
<keyword evidence="1" id="KW-0812">Transmembrane</keyword>
<feature type="transmembrane region" description="Helical" evidence="1">
    <location>
        <begin position="143"/>
        <end position="162"/>
    </location>
</feature>
<dbReference type="Proteomes" id="UP001260980">
    <property type="component" value="Unassembled WGS sequence"/>
</dbReference>
<dbReference type="EMBL" id="JAWCUD010000010">
    <property type="protein sequence ID" value="MDU0204573.1"/>
    <property type="molecule type" value="Genomic_DNA"/>
</dbReference>
<organism evidence="2 3">
    <name type="scientific">Paenibacillus violae</name>
    <dbReference type="NCBI Taxonomy" id="3077234"/>
    <lineage>
        <taxon>Bacteria</taxon>
        <taxon>Bacillati</taxon>
        <taxon>Bacillota</taxon>
        <taxon>Bacilli</taxon>
        <taxon>Bacillales</taxon>
        <taxon>Paenibacillaceae</taxon>
        <taxon>Paenibacillus</taxon>
    </lineage>
</organism>
<dbReference type="RefSeq" id="WP_315954560.1">
    <property type="nucleotide sequence ID" value="NZ_JAWCUD010000010.1"/>
</dbReference>
<evidence type="ECO:0000313" key="3">
    <source>
        <dbReference type="Proteomes" id="UP001260980"/>
    </source>
</evidence>
<protein>
    <recommendedName>
        <fullName evidence="4">Rod shape-determining protein MreD</fullName>
    </recommendedName>
</protein>
<feature type="transmembrane region" description="Helical" evidence="1">
    <location>
        <begin position="39"/>
        <end position="60"/>
    </location>
</feature>
<keyword evidence="3" id="KW-1185">Reference proteome</keyword>
<evidence type="ECO:0008006" key="4">
    <source>
        <dbReference type="Google" id="ProtNLM"/>
    </source>
</evidence>
<feature type="transmembrane region" description="Helical" evidence="1">
    <location>
        <begin position="107"/>
        <end position="131"/>
    </location>
</feature>
<gene>
    <name evidence="2" type="ORF">RQP52_26125</name>
</gene>